<keyword evidence="1" id="KW-1133">Transmembrane helix</keyword>
<evidence type="ECO:0000313" key="2">
    <source>
        <dbReference type="EMBL" id="EQD69874.1"/>
    </source>
</evidence>
<feature type="transmembrane region" description="Helical" evidence="1">
    <location>
        <begin position="35"/>
        <end position="57"/>
    </location>
</feature>
<name>T1CN30_9ZZZZ</name>
<dbReference type="PANTHER" id="PTHR30386">
    <property type="entry name" value="MEMBRANE FUSION SUBUNIT OF EMRAB-TOLC MULTIDRUG EFFLUX PUMP"/>
    <property type="match status" value="1"/>
</dbReference>
<keyword evidence="1" id="KW-0472">Membrane</keyword>
<evidence type="ECO:0000256" key="1">
    <source>
        <dbReference type="SAM" id="Phobius"/>
    </source>
</evidence>
<proteinExistence type="predicted"/>
<gene>
    <name evidence="2" type="ORF">B1B_05293</name>
</gene>
<accession>T1CN30</accession>
<dbReference type="Gene3D" id="2.40.50.100">
    <property type="match status" value="1"/>
</dbReference>
<protein>
    <submittedName>
        <fullName evidence="2">Secretion protein</fullName>
    </submittedName>
</protein>
<reference evidence="2" key="2">
    <citation type="journal article" date="2014" name="ISME J.">
        <title>Microbial stratification in low pH oxic and suboxic macroscopic growths along an acid mine drainage.</title>
        <authorList>
            <person name="Mendez-Garcia C."/>
            <person name="Mesa V."/>
            <person name="Sprenger R.R."/>
            <person name="Richter M."/>
            <person name="Diez M.S."/>
            <person name="Solano J."/>
            <person name="Bargiela R."/>
            <person name="Golyshina O.V."/>
            <person name="Manteca A."/>
            <person name="Ramos J.L."/>
            <person name="Gallego J.R."/>
            <person name="Llorente I."/>
            <person name="Martins Dos Santos V.A."/>
            <person name="Jensen O.N."/>
            <person name="Pelaez A.I."/>
            <person name="Sanchez J."/>
            <person name="Ferrer M."/>
        </authorList>
    </citation>
    <scope>NUCLEOTIDE SEQUENCE</scope>
</reference>
<comment type="caution">
    <text evidence="2">The sequence shown here is derived from an EMBL/GenBank/DDBJ whole genome shotgun (WGS) entry which is preliminary data.</text>
</comment>
<dbReference type="AlphaFoldDB" id="T1CN30"/>
<dbReference type="InterPro" id="IPR050739">
    <property type="entry name" value="MFP"/>
</dbReference>
<feature type="non-terminal residue" evidence="2">
    <location>
        <position position="159"/>
    </location>
</feature>
<organism evidence="2">
    <name type="scientific">mine drainage metagenome</name>
    <dbReference type="NCBI Taxonomy" id="410659"/>
    <lineage>
        <taxon>unclassified sequences</taxon>
        <taxon>metagenomes</taxon>
        <taxon>ecological metagenomes</taxon>
    </lineage>
</organism>
<dbReference type="EMBL" id="AUZY01003346">
    <property type="protein sequence ID" value="EQD69874.1"/>
    <property type="molecule type" value="Genomic_DNA"/>
</dbReference>
<dbReference type="SUPFAM" id="SSF111369">
    <property type="entry name" value="HlyD-like secretion proteins"/>
    <property type="match status" value="1"/>
</dbReference>
<keyword evidence="1" id="KW-0812">Transmembrane</keyword>
<sequence length="159" mass="16722">MGAAGTTGTYSLFRPEALEAQRRAALGRIQVNTPLAHWAISGFVIAFIGALLVFLCLGHYTRRATVAGTLVPSAGLLTLSAASLGRVMRVDVHEGQHVARGQVLAEFDNPLDSAALGNTQAFITAQLQSERSGLRQDLITQQALAASQAQTLRAALASL</sequence>
<reference evidence="2" key="1">
    <citation type="submission" date="2013-08" db="EMBL/GenBank/DDBJ databases">
        <authorList>
            <person name="Mendez C."/>
            <person name="Richter M."/>
            <person name="Ferrer M."/>
            <person name="Sanchez J."/>
        </authorList>
    </citation>
    <scope>NUCLEOTIDE SEQUENCE</scope>
</reference>
<dbReference type="PANTHER" id="PTHR30386:SF28">
    <property type="entry name" value="EXPORTED PROTEIN"/>
    <property type="match status" value="1"/>
</dbReference>